<name>A0A388KI26_CHABU</name>
<proteinExistence type="predicted"/>
<gene>
    <name evidence="2" type="ORF">CBR_g4536</name>
</gene>
<feature type="region of interest" description="Disordered" evidence="1">
    <location>
        <begin position="223"/>
        <end position="263"/>
    </location>
</feature>
<keyword evidence="3" id="KW-1185">Reference proteome</keyword>
<sequence>MAGLAVTREVMVEEGATTEVMAEVAAAREVIEDARAMTEVPTSTDVMEEAAEATEVMAVVGATRELMAEVAARTQRRGHDAGSGTDIEHRWWHAWWQDNEHRGSSAAQPGADGPIARGVGGGHAGDGPPHLMAMRSTPLHPYGVDLVAQGLAASTALPTMSFYDDVTRDRRAGDEGYTLACGPTDVPAGTRSIGRVDGGCHDSMRAYEERHGRPMRAKISDVHDTRTTTARLSRTRKKGTGTSTPYHRRRPPPTFHDRDPTRQIPATVRAVADGGTGVGGSTTILWRSKRAHDALHDSAAGAALRRDGVDSTG</sequence>
<comment type="caution">
    <text evidence="2">The sequence shown here is derived from an EMBL/GenBank/DDBJ whole genome shotgun (WGS) entry which is preliminary data.</text>
</comment>
<organism evidence="2 3">
    <name type="scientific">Chara braunii</name>
    <name type="common">Braun's stonewort</name>
    <dbReference type="NCBI Taxonomy" id="69332"/>
    <lineage>
        <taxon>Eukaryota</taxon>
        <taxon>Viridiplantae</taxon>
        <taxon>Streptophyta</taxon>
        <taxon>Charophyceae</taxon>
        <taxon>Charales</taxon>
        <taxon>Characeae</taxon>
        <taxon>Chara</taxon>
    </lineage>
</organism>
<reference evidence="2 3" key="1">
    <citation type="journal article" date="2018" name="Cell">
        <title>The Chara Genome: Secondary Complexity and Implications for Plant Terrestrialization.</title>
        <authorList>
            <person name="Nishiyama T."/>
            <person name="Sakayama H."/>
            <person name="Vries J.D."/>
            <person name="Buschmann H."/>
            <person name="Saint-Marcoux D."/>
            <person name="Ullrich K.K."/>
            <person name="Haas F.B."/>
            <person name="Vanderstraeten L."/>
            <person name="Becker D."/>
            <person name="Lang D."/>
            <person name="Vosolsobe S."/>
            <person name="Rombauts S."/>
            <person name="Wilhelmsson P.K.I."/>
            <person name="Janitza P."/>
            <person name="Kern R."/>
            <person name="Heyl A."/>
            <person name="Rumpler F."/>
            <person name="Villalobos L.I.A.C."/>
            <person name="Clay J.M."/>
            <person name="Skokan R."/>
            <person name="Toyoda A."/>
            <person name="Suzuki Y."/>
            <person name="Kagoshima H."/>
            <person name="Schijlen E."/>
            <person name="Tajeshwar N."/>
            <person name="Catarino B."/>
            <person name="Hetherington A.J."/>
            <person name="Saltykova A."/>
            <person name="Bonnot C."/>
            <person name="Breuninger H."/>
            <person name="Symeonidi A."/>
            <person name="Radhakrishnan G.V."/>
            <person name="Van Nieuwerburgh F."/>
            <person name="Deforce D."/>
            <person name="Chang C."/>
            <person name="Karol K.G."/>
            <person name="Hedrich R."/>
            <person name="Ulvskov P."/>
            <person name="Glockner G."/>
            <person name="Delwiche C.F."/>
            <person name="Petrasek J."/>
            <person name="Van de Peer Y."/>
            <person name="Friml J."/>
            <person name="Beilby M."/>
            <person name="Dolan L."/>
            <person name="Kohara Y."/>
            <person name="Sugano S."/>
            <person name="Fujiyama A."/>
            <person name="Delaux P.-M."/>
            <person name="Quint M."/>
            <person name="TheiBen G."/>
            <person name="Hagemann M."/>
            <person name="Harholt J."/>
            <person name="Dunand C."/>
            <person name="Zachgo S."/>
            <person name="Langdale J."/>
            <person name="Maumus F."/>
            <person name="Straeten D.V.D."/>
            <person name="Gould S.B."/>
            <person name="Rensing S.A."/>
        </authorList>
    </citation>
    <scope>NUCLEOTIDE SEQUENCE [LARGE SCALE GENOMIC DNA]</scope>
    <source>
        <strain evidence="2 3">S276</strain>
    </source>
</reference>
<dbReference type="Proteomes" id="UP000265515">
    <property type="component" value="Unassembled WGS sequence"/>
</dbReference>
<evidence type="ECO:0000313" key="2">
    <source>
        <dbReference type="EMBL" id="GBG69705.1"/>
    </source>
</evidence>
<protein>
    <submittedName>
        <fullName evidence="2">Uncharacterized protein</fullName>
    </submittedName>
</protein>
<evidence type="ECO:0000313" key="3">
    <source>
        <dbReference type="Proteomes" id="UP000265515"/>
    </source>
</evidence>
<dbReference type="AlphaFoldDB" id="A0A388KI26"/>
<dbReference type="Gramene" id="GBG69705">
    <property type="protein sequence ID" value="GBG69705"/>
    <property type="gene ID" value="CBR_g4536"/>
</dbReference>
<dbReference type="EMBL" id="BFEA01000119">
    <property type="protein sequence ID" value="GBG69705.1"/>
    <property type="molecule type" value="Genomic_DNA"/>
</dbReference>
<evidence type="ECO:0000256" key="1">
    <source>
        <dbReference type="SAM" id="MobiDB-lite"/>
    </source>
</evidence>
<accession>A0A388KI26</accession>